<proteinExistence type="predicted"/>
<dbReference type="OrthoDB" id="160199at2"/>
<accession>A0A248TP48</accession>
<evidence type="ECO:0000259" key="1">
    <source>
        <dbReference type="Pfam" id="PF13452"/>
    </source>
</evidence>
<dbReference type="Gene3D" id="3.10.129.10">
    <property type="entry name" value="Hotdog Thioesterase"/>
    <property type="match status" value="1"/>
</dbReference>
<dbReference type="Proteomes" id="UP000215137">
    <property type="component" value="Chromosome"/>
</dbReference>
<evidence type="ECO:0000313" key="2">
    <source>
        <dbReference type="EMBL" id="ASV69870.1"/>
    </source>
</evidence>
<feature type="domain" description="FAS1-like dehydratase" evidence="1">
    <location>
        <begin position="5"/>
        <end position="132"/>
    </location>
</feature>
<evidence type="ECO:0000313" key="3">
    <source>
        <dbReference type="Proteomes" id="UP000215137"/>
    </source>
</evidence>
<sequence>MYTDVIGKVSDKVKNTVERGLVKRFAQSIGDPHPIFIDEEYGKRSKYGTNIAPPTFPRVFESGTIEELQLPKKGLIHGEQRFHYERPLLVGEDVYVWTEVKDYYEKKGSNGLMGFLSVVKYGEDKDGKLIFKEEAITIITEAVRKAMSV</sequence>
<reference evidence="2 3" key="1">
    <citation type="submission" date="2017-08" db="EMBL/GenBank/DDBJ databases">
        <title>Complete Genome Sequence of Bacillus kochii Oregon-R-modENCODE STRAIN BDGP4, isolated from Drosophila melanogaster gut.</title>
        <authorList>
            <person name="Wan K.H."/>
            <person name="Yu C."/>
            <person name="Park S."/>
            <person name="Hammonds A.S."/>
            <person name="Booth B.W."/>
            <person name="Celniker S.E."/>
        </authorList>
    </citation>
    <scope>NUCLEOTIDE SEQUENCE [LARGE SCALE GENOMIC DNA]</scope>
    <source>
        <strain evidence="2 3">BDGP4</strain>
    </source>
</reference>
<dbReference type="KEGG" id="bko:CKF48_22685"/>
<dbReference type="CDD" id="cd03441">
    <property type="entry name" value="R_hydratase_like"/>
    <property type="match status" value="1"/>
</dbReference>
<dbReference type="InterPro" id="IPR029069">
    <property type="entry name" value="HotDog_dom_sf"/>
</dbReference>
<dbReference type="AlphaFoldDB" id="A0A248TP48"/>
<dbReference type="InterPro" id="IPR039569">
    <property type="entry name" value="FAS1-like_DH_region"/>
</dbReference>
<dbReference type="PIRSF" id="PIRSF018072">
    <property type="entry name" value="UCP018072"/>
    <property type="match status" value="1"/>
</dbReference>
<keyword evidence="3" id="KW-1185">Reference proteome</keyword>
<dbReference type="EMBL" id="CP022983">
    <property type="protein sequence ID" value="ASV69870.1"/>
    <property type="molecule type" value="Genomic_DNA"/>
</dbReference>
<dbReference type="Pfam" id="PF13452">
    <property type="entry name" value="FAS1_DH_region"/>
    <property type="match status" value="1"/>
</dbReference>
<dbReference type="RefSeq" id="WP_095373434.1">
    <property type="nucleotide sequence ID" value="NZ_CP022983.1"/>
</dbReference>
<dbReference type="SUPFAM" id="SSF54637">
    <property type="entry name" value="Thioesterase/thiol ester dehydrase-isomerase"/>
    <property type="match status" value="1"/>
</dbReference>
<dbReference type="InterPro" id="IPR016709">
    <property type="entry name" value="HadA-like"/>
</dbReference>
<organism evidence="2 3">
    <name type="scientific">Cytobacillus kochii</name>
    <dbReference type="NCBI Taxonomy" id="859143"/>
    <lineage>
        <taxon>Bacteria</taxon>
        <taxon>Bacillati</taxon>
        <taxon>Bacillota</taxon>
        <taxon>Bacilli</taxon>
        <taxon>Bacillales</taxon>
        <taxon>Bacillaceae</taxon>
        <taxon>Cytobacillus</taxon>
    </lineage>
</organism>
<protein>
    <submittedName>
        <fullName evidence="2">Dehydratase</fullName>
    </submittedName>
</protein>
<name>A0A248TP48_9BACI</name>
<gene>
    <name evidence="2" type="ORF">CKF48_22685</name>
</gene>